<evidence type="ECO:0000256" key="1">
    <source>
        <dbReference type="ARBA" id="ARBA00005417"/>
    </source>
</evidence>
<dbReference type="SUPFAM" id="SSF52540">
    <property type="entry name" value="P-loop containing nucleoside triphosphate hydrolases"/>
    <property type="match status" value="1"/>
</dbReference>
<evidence type="ECO:0000313" key="6">
    <source>
        <dbReference type="EMBL" id="MBO8463941.1"/>
    </source>
</evidence>
<evidence type="ECO:0000256" key="2">
    <source>
        <dbReference type="ARBA" id="ARBA00022448"/>
    </source>
</evidence>
<feature type="domain" description="ABC transporter" evidence="5">
    <location>
        <begin position="20"/>
        <end position="94"/>
    </location>
</feature>
<protein>
    <submittedName>
        <fullName evidence="6">ATP-binding cassette domain-containing protein</fullName>
    </submittedName>
</protein>
<dbReference type="EMBL" id="JADIML010000230">
    <property type="protein sequence ID" value="MBO8463941.1"/>
    <property type="molecule type" value="Genomic_DNA"/>
</dbReference>
<dbReference type="Pfam" id="PF00005">
    <property type="entry name" value="ABC_tran"/>
    <property type="match status" value="1"/>
</dbReference>
<organism evidence="6 7">
    <name type="scientific">Candidatus Scybalomonas excrementavium</name>
    <dbReference type="NCBI Taxonomy" id="2840943"/>
    <lineage>
        <taxon>Bacteria</taxon>
        <taxon>Bacillati</taxon>
        <taxon>Bacillota</taxon>
        <taxon>Clostridia</taxon>
        <taxon>Lachnospirales</taxon>
        <taxon>Lachnospiraceae</taxon>
        <taxon>Lachnospiraceae incertae sedis</taxon>
        <taxon>Candidatus Scybalomonas</taxon>
    </lineage>
</organism>
<dbReference type="GO" id="GO:0005524">
    <property type="term" value="F:ATP binding"/>
    <property type="evidence" value="ECO:0007669"/>
    <property type="project" value="UniProtKB-KW"/>
</dbReference>
<dbReference type="GO" id="GO:0016887">
    <property type="term" value="F:ATP hydrolysis activity"/>
    <property type="evidence" value="ECO:0007669"/>
    <property type="project" value="InterPro"/>
</dbReference>
<dbReference type="AlphaFoldDB" id="A0A9D9I0W3"/>
<dbReference type="PANTHER" id="PTHR42711:SF5">
    <property type="entry name" value="ABC TRANSPORTER ATP-BINDING PROTEIN NATA"/>
    <property type="match status" value="1"/>
</dbReference>
<gene>
    <name evidence="6" type="ORF">IAC13_08425</name>
</gene>
<evidence type="ECO:0000256" key="3">
    <source>
        <dbReference type="ARBA" id="ARBA00022741"/>
    </source>
</evidence>
<comment type="similarity">
    <text evidence="1">Belongs to the ABC transporter superfamily.</text>
</comment>
<name>A0A9D9I0W3_9FIRM</name>
<keyword evidence="2" id="KW-0813">Transport</keyword>
<reference evidence="6" key="2">
    <citation type="journal article" date="2021" name="PeerJ">
        <title>Extensive microbial diversity within the chicken gut microbiome revealed by metagenomics and culture.</title>
        <authorList>
            <person name="Gilroy R."/>
            <person name="Ravi A."/>
            <person name="Getino M."/>
            <person name="Pursley I."/>
            <person name="Horton D.L."/>
            <person name="Alikhan N.F."/>
            <person name="Baker D."/>
            <person name="Gharbi K."/>
            <person name="Hall N."/>
            <person name="Watson M."/>
            <person name="Adriaenssens E.M."/>
            <person name="Foster-Nyarko E."/>
            <person name="Jarju S."/>
            <person name="Secka A."/>
            <person name="Antonio M."/>
            <person name="Oren A."/>
            <person name="Chaudhuri R.R."/>
            <person name="La Ragione R."/>
            <person name="Hildebrand F."/>
            <person name="Pallen M.J."/>
        </authorList>
    </citation>
    <scope>NUCLEOTIDE SEQUENCE</scope>
    <source>
        <strain evidence="6">E3-2379</strain>
    </source>
</reference>
<comment type="caution">
    <text evidence="6">The sequence shown here is derived from an EMBL/GenBank/DDBJ whole genome shotgun (WGS) entry which is preliminary data.</text>
</comment>
<evidence type="ECO:0000256" key="4">
    <source>
        <dbReference type="ARBA" id="ARBA00022840"/>
    </source>
</evidence>
<keyword evidence="3" id="KW-0547">Nucleotide-binding</keyword>
<dbReference type="InterPro" id="IPR050763">
    <property type="entry name" value="ABC_transporter_ATP-binding"/>
</dbReference>
<evidence type="ECO:0000313" key="7">
    <source>
        <dbReference type="Proteomes" id="UP000823618"/>
    </source>
</evidence>
<accession>A0A9D9I0W3</accession>
<sequence>MVTSALSVSGLTKKYKEFVLSDISFQVPRGAIVGLVGENGAGKSTTLNSILGLIHKDAGTISIMGKDIEKMNSAFKEKIGVVFDGTNFSEELTPKKL</sequence>
<proteinExistence type="inferred from homology"/>
<dbReference type="InterPro" id="IPR027417">
    <property type="entry name" value="P-loop_NTPase"/>
</dbReference>
<dbReference type="Proteomes" id="UP000823618">
    <property type="component" value="Unassembled WGS sequence"/>
</dbReference>
<keyword evidence="4 6" id="KW-0067">ATP-binding</keyword>
<dbReference type="InterPro" id="IPR003439">
    <property type="entry name" value="ABC_transporter-like_ATP-bd"/>
</dbReference>
<dbReference type="PANTHER" id="PTHR42711">
    <property type="entry name" value="ABC TRANSPORTER ATP-BINDING PROTEIN"/>
    <property type="match status" value="1"/>
</dbReference>
<reference evidence="6" key="1">
    <citation type="submission" date="2020-10" db="EMBL/GenBank/DDBJ databases">
        <authorList>
            <person name="Gilroy R."/>
        </authorList>
    </citation>
    <scope>NUCLEOTIDE SEQUENCE</scope>
    <source>
        <strain evidence="6">E3-2379</strain>
    </source>
</reference>
<evidence type="ECO:0000259" key="5">
    <source>
        <dbReference type="Pfam" id="PF00005"/>
    </source>
</evidence>
<feature type="non-terminal residue" evidence="6">
    <location>
        <position position="97"/>
    </location>
</feature>
<dbReference type="Gene3D" id="3.40.50.300">
    <property type="entry name" value="P-loop containing nucleotide triphosphate hydrolases"/>
    <property type="match status" value="1"/>
</dbReference>